<organism evidence="8 9">
    <name type="scientific">Knoellia remsis</name>
    <dbReference type="NCBI Taxonomy" id="407159"/>
    <lineage>
        <taxon>Bacteria</taxon>
        <taxon>Bacillati</taxon>
        <taxon>Actinomycetota</taxon>
        <taxon>Actinomycetes</taxon>
        <taxon>Micrococcales</taxon>
        <taxon>Intrasporangiaceae</taxon>
        <taxon>Knoellia</taxon>
    </lineage>
</organism>
<feature type="transmembrane region" description="Helical" evidence="5">
    <location>
        <begin position="45"/>
        <end position="69"/>
    </location>
</feature>
<gene>
    <name evidence="5" type="primary">nuoH</name>
    <name evidence="8" type="ORF">BCF74_110114</name>
</gene>
<keyword evidence="9" id="KW-1185">Reference proteome</keyword>
<dbReference type="RefSeq" id="WP_106297418.1">
    <property type="nucleotide sequence ID" value="NZ_PVTI01000010.1"/>
</dbReference>
<keyword evidence="5 6" id="KW-0520">NAD</keyword>
<dbReference type="Proteomes" id="UP000237822">
    <property type="component" value="Unassembled WGS sequence"/>
</dbReference>
<accession>A0A2T0UNF6</accession>
<keyword evidence="5" id="KW-0874">Quinone</keyword>
<feature type="compositionally biased region" description="Gly residues" evidence="7">
    <location>
        <begin position="480"/>
        <end position="491"/>
    </location>
</feature>
<reference evidence="8 9" key="1">
    <citation type="submission" date="2018-03" db="EMBL/GenBank/DDBJ databases">
        <title>Genomic Encyclopedia of Archaeal and Bacterial Type Strains, Phase II (KMG-II): from individual species to whole genera.</title>
        <authorList>
            <person name="Goeker M."/>
        </authorList>
    </citation>
    <scope>NUCLEOTIDE SEQUENCE [LARGE SCALE GENOMIC DNA]</scope>
    <source>
        <strain evidence="8 9">ATCC BAA-1496</strain>
    </source>
</reference>
<dbReference type="NCBIfam" id="NF004743">
    <property type="entry name" value="PRK06076.1-4"/>
    <property type="match status" value="1"/>
</dbReference>
<comment type="caution">
    <text evidence="8">The sequence shown here is derived from an EMBL/GenBank/DDBJ whole genome shotgun (WGS) entry which is preliminary data.</text>
</comment>
<dbReference type="OrthoDB" id="9803734at2"/>
<evidence type="ECO:0000256" key="2">
    <source>
        <dbReference type="ARBA" id="ARBA00022692"/>
    </source>
</evidence>
<comment type="subunit">
    <text evidence="5">NDH-1 is composed of 14 different subunits. Subunits NuoA, H, J, K, L, M, N constitute the membrane sector of the complex.</text>
</comment>
<proteinExistence type="inferred from homology"/>
<feature type="region of interest" description="Disordered" evidence="7">
    <location>
        <begin position="455"/>
        <end position="514"/>
    </location>
</feature>
<dbReference type="EMBL" id="PVTI01000010">
    <property type="protein sequence ID" value="PRY59377.1"/>
    <property type="molecule type" value="Genomic_DNA"/>
</dbReference>
<dbReference type="PROSITE" id="PS00667">
    <property type="entry name" value="COMPLEX1_ND1_1"/>
    <property type="match status" value="1"/>
</dbReference>
<keyword evidence="5" id="KW-1003">Cell membrane</keyword>
<dbReference type="Pfam" id="PF00146">
    <property type="entry name" value="NADHdh"/>
    <property type="match status" value="1"/>
</dbReference>
<feature type="transmembrane region" description="Helical" evidence="5">
    <location>
        <begin position="157"/>
        <end position="176"/>
    </location>
</feature>
<keyword evidence="4 5" id="KW-0472">Membrane</keyword>
<dbReference type="InterPro" id="IPR001694">
    <property type="entry name" value="NADH_UbQ_OxRdtase_su1/FPO"/>
</dbReference>
<evidence type="ECO:0000256" key="5">
    <source>
        <dbReference type="HAMAP-Rule" id="MF_01350"/>
    </source>
</evidence>
<evidence type="ECO:0000256" key="4">
    <source>
        <dbReference type="ARBA" id="ARBA00023136"/>
    </source>
</evidence>
<feature type="transmembrane region" description="Helical" evidence="5">
    <location>
        <begin position="320"/>
        <end position="341"/>
    </location>
</feature>
<name>A0A2T0UNF6_9MICO</name>
<keyword evidence="5" id="KW-1278">Translocase</keyword>
<evidence type="ECO:0000256" key="3">
    <source>
        <dbReference type="ARBA" id="ARBA00022989"/>
    </source>
</evidence>
<keyword evidence="5" id="KW-0830">Ubiquinone</keyword>
<feature type="compositionally biased region" description="Basic and acidic residues" evidence="7">
    <location>
        <begin position="494"/>
        <end position="514"/>
    </location>
</feature>
<feature type="transmembrane region" description="Helical" evidence="5">
    <location>
        <begin position="115"/>
        <end position="137"/>
    </location>
</feature>
<feature type="transmembrane region" description="Helical" evidence="5">
    <location>
        <begin position="197"/>
        <end position="216"/>
    </location>
</feature>
<feature type="compositionally biased region" description="Low complexity" evidence="7">
    <location>
        <begin position="460"/>
        <end position="472"/>
    </location>
</feature>
<dbReference type="GO" id="GO:0048038">
    <property type="term" value="F:quinone binding"/>
    <property type="evidence" value="ECO:0007669"/>
    <property type="project" value="UniProtKB-KW"/>
</dbReference>
<dbReference type="GO" id="GO:0005886">
    <property type="term" value="C:plasma membrane"/>
    <property type="evidence" value="ECO:0007669"/>
    <property type="project" value="UniProtKB-SubCell"/>
</dbReference>
<keyword evidence="2 5" id="KW-0812">Transmembrane</keyword>
<evidence type="ECO:0000313" key="8">
    <source>
        <dbReference type="EMBL" id="PRY59377.1"/>
    </source>
</evidence>
<dbReference type="PROSITE" id="PS00668">
    <property type="entry name" value="COMPLEX1_ND1_2"/>
    <property type="match status" value="1"/>
</dbReference>
<evidence type="ECO:0000256" key="6">
    <source>
        <dbReference type="RuleBase" id="RU000471"/>
    </source>
</evidence>
<evidence type="ECO:0000256" key="1">
    <source>
        <dbReference type="ARBA" id="ARBA00004141"/>
    </source>
</evidence>
<dbReference type="PANTHER" id="PTHR11432">
    <property type="entry name" value="NADH DEHYDROGENASE SUBUNIT 1"/>
    <property type="match status" value="1"/>
</dbReference>
<comment type="similarity">
    <text evidence="5 6">Belongs to the complex I subunit 1 family.</text>
</comment>
<feature type="transmembrane region" description="Helical" evidence="5">
    <location>
        <begin position="353"/>
        <end position="375"/>
    </location>
</feature>
<comment type="catalytic activity">
    <reaction evidence="5">
        <text>a quinone + NADH + 5 H(+)(in) = a quinol + NAD(+) + 4 H(+)(out)</text>
        <dbReference type="Rhea" id="RHEA:57888"/>
        <dbReference type="ChEBI" id="CHEBI:15378"/>
        <dbReference type="ChEBI" id="CHEBI:24646"/>
        <dbReference type="ChEBI" id="CHEBI:57540"/>
        <dbReference type="ChEBI" id="CHEBI:57945"/>
        <dbReference type="ChEBI" id="CHEBI:132124"/>
    </reaction>
</comment>
<dbReference type="PANTHER" id="PTHR11432:SF3">
    <property type="entry name" value="NADH-UBIQUINONE OXIDOREDUCTASE CHAIN 1"/>
    <property type="match status" value="1"/>
</dbReference>
<dbReference type="GO" id="GO:0003954">
    <property type="term" value="F:NADH dehydrogenase activity"/>
    <property type="evidence" value="ECO:0007669"/>
    <property type="project" value="TreeGrafter"/>
</dbReference>
<evidence type="ECO:0000313" key="9">
    <source>
        <dbReference type="Proteomes" id="UP000237822"/>
    </source>
</evidence>
<comment type="subcellular location">
    <subcellularLocation>
        <location evidence="5 6">Cell membrane</location>
        <topology evidence="5 6">Multi-pass membrane protein</topology>
    </subcellularLocation>
    <subcellularLocation>
        <location evidence="1">Membrane</location>
        <topology evidence="1">Multi-pass membrane protein</topology>
    </subcellularLocation>
</comment>
<dbReference type="EC" id="7.1.1.-" evidence="5"/>
<protein>
    <recommendedName>
        <fullName evidence="5">NADH-quinone oxidoreductase subunit H</fullName>
        <ecNumber evidence="5">7.1.1.-</ecNumber>
    </recommendedName>
    <alternativeName>
        <fullName evidence="5">NADH dehydrogenase I subunit H</fullName>
    </alternativeName>
    <alternativeName>
        <fullName evidence="5">NDH-1 subunit H</fullName>
    </alternativeName>
</protein>
<feature type="transmembrane region" description="Helical" evidence="5">
    <location>
        <begin position="395"/>
        <end position="417"/>
    </location>
</feature>
<feature type="transmembrane region" description="Helical" evidence="5">
    <location>
        <begin position="277"/>
        <end position="300"/>
    </location>
</feature>
<sequence>MSTLLALHDAVGTYSDSALTGIQALSTLAAEGKDNPAADFSDTPWWLSLVKALLIFVYLLVSTLMVIWFERRVIGRMQQRPGPNRNGPFGLLQTLADGMKSMLKEDNTPAKADRFVFTLAPLITATMCFIGFAIIPLAGEVSMFGHRTPLQLADTPIAVLFVLAIAGIGIYGVVLAGWSSGSPYPLMGGLRSSAQMISYEIAMGLSLVAVFLYSNSMSTSQIVSAQRSMWFVLPLFFSFFVYVITMVGETNRLPFDLAEGEGELTGGFHTEYGSMRFAMFFLGEYINMFTVAALATTMFLGGWQAPPGIAAINDGMFNEGWWGLLWFTMKLWMFMFVFVWLRGSLPRTRYDQFMRFGWKFLIPATLAWVVLIAFFRAARNGWFGDSALELGSVRVPIASLIFTAIVVVLVFGAFSIWERKAAEKEALENQAPPEEIDPYAGGFVVPPLPGQRLRETASVGAPALPGARPAAGDVTSRDGSAGGGRAGGGAAGDATDRPSGPREFDFTDKEGPRG</sequence>
<keyword evidence="3 5" id="KW-1133">Transmembrane helix</keyword>
<dbReference type="GO" id="GO:0009060">
    <property type="term" value="P:aerobic respiration"/>
    <property type="evidence" value="ECO:0007669"/>
    <property type="project" value="TreeGrafter"/>
</dbReference>
<dbReference type="InterPro" id="IPR018086">
    <property type="entry name" value="NADH_UbQ_OxRdtase_su1_CS"/>
</dbReference>
<comment type="function">
    <text evidence="5">NDH-1 shuttles electrons from NADH, via FMN and iron-sulfur (Fe-S) centers, to quinones in the respiratory chain. The immediate electron acceptor for the enzyme in this species is believed to be ubiquinone. Couples the redox reaction to proton translocation (for every two electrons transferred, four hydrogen ions are translocated across the cytoplasmic membrane), and thus conserves the redox energy in a proton gradient. This subunit may bind ubiquinone.</text>
</comment>
<dbReference type="AlphaFoldDB" id="A0A2T0UNF6"/>
<dbReference type="NCBIfam" id="NF004741">
    <property type="entry name" value="PRK06076.1-2"/>
    <property type="match status" value="1"/>
</dbReference>
<evidence type="ECO:0000256" key="7">
    <source>
        <dbReference type="SAM" id="MobiDB-lite"/>
    </source>
</evidence>
<feature type="transmembrane region" description="Helical" evidence="5">
    <location>
        <begin position="228"/>
        <end position="247"/>
    </location>
</feature>
<dbReference type="HAMAP" id="MF_01350">
    <property type="entry name" value="NDH1_NuoH"/>
    <property type="match status" value="1"/>
</dbReference>
<dbReference type="GO" id="GO:0016655">
    <property type="term" value="F:oxidoreductase activity, acting on NAD(P)H, quinone or similar compound as acceptor"/>
    <property type="evidence" value="ECO:0007669"/>
    <property type="project" value="UniProtKB-UniRule"/>
</dbReference>